<evidence type="ECO:0000313" key="2">
    <source>
        <dbReference type="EMBL" id="MBB5661690.1"/>
    </source>
</evidence>
<protein>
    <submittedName>
        <fullName evidence="2">Uncharacterized protein</fullName>
    </submittedName>
</protein>
<reference evidence="2 3" key="1">
    <citation type="submission" date="2020-08" db="EMBL/GenBank/DDBJ databases">
        <title>Genomic Encyclopedia of Type Strains, Phase IV (KMG-IV): sequencing the most valuable type-strain genomes for metagenomic binning, comparative biology and taxonomic classification.</title>
        <authorList>
            <person name="Goeker M."/>
        </authorList>
    </citation>
    <scope>NUCLEOTIDE SEQUENCE [LARGE SCALE GENOMIC DNA]</scope>
    <source>
        <strain evidence="2 3">DSM 24448</strain>
    </source>
</reference>
<dbReference type="Proteomes" id="UP000548978">
    <property type="component" value="Unassembled WGS sequence"/>
</dbReference>
<name>A0A7W9E9D6_9CAUL</name>
<evidence type="ECO:0000256" key="1">
    <source>
        <dbReference type="SAM" id="SignalP"/>
    </source>
</evidence>
<dbReference type="AlphaFoldDB" id="A0A7W9E9D6"/>
<accession>A0A7W9E9D6</accession>
<dbReference type="EMBL" id="JACIJB010000014">
    <property type="protein sequence ID" value="MBB5661690.1"/>
    <property type="molecule type" value="Genomic_DNA"/>
</dbReference>
<feature type="signal peptide" evidence="1">
    <location>
        <begin position="1"/>
        <end position="18"/>
    </location>
</feature>
<gene>
    <name evidence="2" type="ORF">FHS65_002459</name>
</gene>
<organism evidence="2 3">
    <name type="scientific">Brevundimonas halotolerans</name>
    <dbReference type="NCBI Taxonomy" id="69670"/>
    <lineage>
        <taxon>Bacteria</taxon>
        <taxon>Pseudomonadati</taxon>
        <taxon>Pseudomonadota</taxon>
        <taxon>Alphaproteobacteria</taxon>
        <taxon>Caulobacterales</taxon>
        <taxon>Caulobacteraceae</taxon>
        <taxon>Brevundimonas</taxon>
    </lineage>
</organism>
<sequence length="171" mass="17951">MRVPFLTAFGILGAALLAAGTAAPPRLPIAIEVAALDSATYEQGRYVEGLVERAGEPSAWFEYQPSQFEPESLERCMDSSISGAEVCVRYQIAEQDLKQVRPVHVVVLVGPGEGGTAQARCIGIGGQPHSDERQTAAMNPASVLYAGTAQFDEDLNALAGCITAAGAESGW</sequence>
<comment type="caution">
    <text evidence="2">The sequence shown here is derived from an EMBL/GenBank/DDBJ whole genome shotgun (WGS) entry which is preliminary data.</text>
</comment>
<dbReference type="RefSeq" id="WP_123286214.1">
    <property type="nucleotide sequence ID" value="NZ_JACIJB010000014.1"/>
</dbReference>
<feature type="chain" id="PRO_5030693236" evidence="1">
    <location>
        <begin position="19"/>
        <end position="171"/>
    </location>
</feature>
<proteinExistence type="predicted"/>
<evidence type="ECO:0000313" key="3">
    <source>
        <dbReference type="Proteomes" id="UP000548978"/>
    </source>
</evidence>
<keyword evidence="1" id="KW-0732">Signal</keyword>
<keyword evidence="3" id="KW-1185">Reference proteome</keyword>